<keyword evidence="12" id="KW-1185">Reference proteome</keyword>
<dbReference type="RefSeq" id="XP_021038269.1">
    <property type="nucleotide sequence ID" value="XM_021182610.1"/>
</dbReference>
<organism evidence="12 13">
    <name type="scientific">Mus caroli</name>
    <name type="common">Ryukyu mouse</name>
    <name type="synonym">Ricefield mouse</name>
    <dbReference type="NCBI Taxonomy" id="10089"/>
    <lineage>
        <taxon>Eukaryota</taxon>
        <taxon>Metazoa</taxon>
        <taxon>Chordata</taxon>
        <taxon>Craniata</taxon>
        <taxon>Vertebrata</taxon>
        <taxon>Euteleostomi</taxon>
        <taxon>Mammalia</taxon>
        <taxon>Eutheria</taxon>
        <taxon>Euarchontoglires</taxon>
        <taxon>Glires</taxon>
        <taxon>Rodentia</taxon>
        <taxon>Myomorpha</taxon>
        <taxon>Muroidea</taxon>
        <taxon>Muridae</taxon>
        <taxon>Murinae</taxon>
        <taxon>Mus</taxon>
        <taxon>Mus</taxon>
    </lineage>
</organism>
<dbReference type="InterPro" id="IPR036816">
    <property type="entry name" value="RNaseA-like_dom_sf"/>
</dbReference>
<keyword evidence="10" id="KW-1133">Transmembrane helix</keyword>
<evidence type="ECO:0000256" key="2">
    <source>
        <dbReference type="ARBA" id="ARBA00005600"/>
    </source>
</evidence>
<accession>A0A6P5QUW4</accession>
<comment type="subcellular location">
    <subcellularLocation>
        <location evidence="1">Secreted</location>
    </subcellularLocation>
</comment>
<dbReference type="KEGG" id="mcal:110309875"/>
<dbReference type="SUPFAM" id="SSF54076">
    <property type="entry name" value="RNase A-like"/>
    <property type="match status" value="1"/>
</dbReference>
<dbReference type="CDD" id="cd00163">
    <property type="entry name" value="RNase_A"/>
    <property type="match status" value="1"/>
</dbReference>
<dbReference type="PANTHER" id="PTHR11437:SF63">
    <property type="entry name" value="INACTIVE RIBONUCLEASE-LIKE PROTEIN 10"/>
    <property type="match status" value="1"/>
</dbReference>
<dbReference type="Gene3D" id="3.10.130.10">
    <property type="entry name" value="Ribonuclease A-like domain"/>
    <property type="match status" value="1"/>
</dbReference>
<evidence type="ECO:0000256" key="1">
    <source>
        <dbReference type="ARBA" id="ARBA00004613"/>
    </source>
</evidence>
<dbReference type="GeneID" id="110309875"/>
<comment type="function">
    <text evidence="9">Secreted proximal epididymal protein required for post-testicular sperm maturation and male fertility. May be involved in sperm adhesion to the egg zona pellucida. Does not have ribonuclease activity.</text>
</comment>
<sequence>MESSFWVQLTEKDALGEQNWGHRKSQDYLKLLTSVGKMKVTLVHLLFMMLLLLLGLGLGLGLGLHMAAAVLEDQPLNEFWPSDSQNTEEGEGIWTTEGLALGYKEMAQPVWPEETVLSEDEVGGSRMLRAEPRFQSKQDYLKFGLSVRDCNTMMAHKIKEPNQSCINQYTFIHEDPNTVKAVCNGSLVDCDLKGGKCYKSPRPFDLTLCKLAKPGQVTPNCHYLTYITEKVIFMTCNDKKQLETK</sequence>
<dbReference type="SMART" id="SM00092">
    <property type="entry name" value="RNAse_Pc"/>
    <property type="match status" value="1"/>
</dbReference>
<evidence type="ECO:0000256" key="9">
    <source>
        <dbReference type="ARBA" id="ARBA00045197"/>
    </source>
</evidence>
<evidence type="ECO:0000256" key="10">
    <source>
        <dbReference type="SAM" id="Phobius"/>
    </source>
</evidence>
<dbReference type="Proteomes" id="UP000515126">
    <property type="component" value="Chromosome 14"/>
</dbReference>
<dbReference type="GO" id="GO:0005576">
    <property type="term" value="C:extracellular region"/>
    <property type="evidence" value="ECO:0007669"/>
    <property type="project" value="UniProtKB-SubCell"/>
</dbReference>
<feature type="domain" description="Ribonuclease A-domain" evidence="11">
    <location>
        <begin position="136"/>
        <end position="242"/>
    </location>
</feature>
<evidence type="ECO:0000313" key="12">
    <source>
        <dbReference type="Proteomes" id="UP000515126"/>
    </source>
</evidence>
<dbReference type="GO" id="GO:0007338">
    <property type="term" value="P:single fertilization"/>
    <property type="evidence" value="ECO:0007669"/>
    <property type="project" value="UniProtKB-KW"/>
</dbReference>
<evidence type="ECO:0000256" key="3">
    <source>
        <dbReference type="ARBA" id="ARBA00021355"/>
    </source>
</evidence>
<dbReference type="PRINTS" id="PR00794">
    <property type="entry name" value="RIBONUCLEASE"/>
</dbReference>
<gene>
    <name evidence="13" type="primary">Rnase10</name>
</gene>
<evidence type="ECO:0000259" key="11">
    <source>
        <dbReference type="SMART" id="SM00092"/>
    </source>
</evidence>
<evidence type="ECO:0000256" key="8">
    <source>
        <dbReference type="ARBA" id="ARBA00023279"/>
    </source>
</evidence>
<dbReference type="Pfam" id="PF00074">
    <property type="entry name" value="RnaseA"/>
    <property type="match status" value="1"/>
</dbReference>
<evidence type="ECO:0000313" key="13">
    <source>
        <dbReference type="RefSeq" id="XP_021038269.1"/>
    </source>
</evidence>
<keyword evidence="4" id="KW-0964">Secreted</keyword>
<dbReference type="PANTHER" id="PTHR11437">
    <property type="entry name" value="RIBONUCLEASE"/>
    <property type="match status" value="1"/>
</dbReference>
<keyword evidence="7" id="KW-0325">Glycoprotein</keyword>
<reference evidence="13" key="1">
    <citation type="submission" date="2025-08" db="UniProtKB">
        <authorList>
            <consortium name="RefSeq"/>
        </authorList>
    </citation>
    <scope>IDENTIFICATION</scope>
</reference>
<dbReference type="InterPro" id="IPR023412">
    <property type="entry name" value="RNaseA_domain"/>
</dbReference>
<dbReference type="AlphaFoldDB" id="A0A6P5QUW4"/>
<proteinExistence type="inferred from homology"/>
<keyword evidence="10" id="KW-0472">Membrane</keyword>
<evidence type="ECO:0000256" key="5">
    <source>
        <dbReference type="ARBA" id="ARBA00022729"/>
    </source>
</evidence>
<protein>
    <recommendedName>
        <fullName evidence="3">Inactive ribonuclease-like protein 10</fullName>
    </recommendedName>
</protein>
<comment type="similarity">
    <text evidence="2">Belongs to the pancreatic ribonuclease family.</text>
</comment>
<name>A0A6P5QUW4_MUSCR</name>
<dbReference type="GO" id="GO:0050830">
    <property type="term" value="P:defense response to Gram-positive bacterium"/>
    <property type="evidence" value="ECO:0007669"/>
    <property type="project" value="TreeGrafter"/>
</dbReference>
<evidence type="ECO:0000256" key="6">
    <source>
        <dbReference type="ARBA" id="ARBA00022889"/>
    </source>
</evidence>
<feature type="transmembrane region" description="Helical" evidence="10">
    <location>
        <begin position="42"/>
        <end position="64"/>
    </location>
</feature>
<keyword evidence="6" id="KW-0130">Cell adhesion</keyword>
<evidence type="ECO:0000256" key="4">
    <source>
        <dbReference type="ARBA" id="ARBA00022525"/>
    </source>
</evidence>
<dbReference type="FunFam" id="3.10.130.10:FF:000002">
    <property type="entry name" value="Inactive ribonuclease-like protein 10"/>
    <property type="match status" value="1"/>
</dbReference>
<dbReference type="CTD" id="338879"/>
<keyword evidence="10" id="KW-0812">Transmembrane</keyword>
<keyword evidence="5" id="KW-0732">Signal</keyword>
<keyword evidence="8" id="KW-0278">Fertilization</keyword>
<dbReference type="GO" id="GO:0003676">
    <property type="term" value="F:nucleic acid binding"/>
    <property type="evidence" value="ECO:0007669"/>
    <property type="project" value="InterPro"/>
</dbReference>
<dbReference type="InterPro" id="IPR001427">
    <property type="entry name" value="RNaseA"/>
</dbReference>
<dbReference type="GO" id="GO:0007155">
    <property type="term" value="P:cell adhesion"/>
    <property type="evidence" value="ECO:0007669"/>
    <property type="project" value="UniProtKB-KW"/>
</dbReference>
<evidence type="ECO:0000256" key="7">
    <source>
        <dbReference type="ARBA" id="ARBA00023180"/>
    </source>
</evidence>